<evidence type="ECO:0000256" key="1">
    <source>
        <dbReference type="SAM" id="Phobius"/>
    </source>
</evidence>
<organism evidence="2 3">
    <name type="scientific">Aquipuribacter nitratireducens</name>
    <dbReference type="NCBI Taxonomy" id="650104"/>
    <lineage>
        <taxon>Bacteria</taxon>
        <taxon>Bacillati</taxon>
        <taxon>Actinomycetota</taxon>
        <taxon>Actinomycetes</taxon>
        <taxon>Micrococcales</taxon>
        <taxon>Intrasporangiaceae</taxon>
        <taxon>Aquipuribacter</taxon>
    </lineage>
</organism>
<feature type="transmembrane region" description="Helical" evidence="1">
    <location>
        <begin position="25"/>
        <end position="45"/>
    </location>
</feature>
<protein>
    <submittedName>
        <fullName evidence="2">Uncharacterized protein</fullName>
    </submittedName>
</protein>
<comment type="caution">
    <text evidence="2">The sequence shown here is derived from an EMBL/GenBank/DDBJ whole genome shotgun (WGS) entry which is preliminary data.</text>
</comment>
<dbReference type="RefSeq" id="WP_340266334.1">
    <property type="nucleotide sequence ID" value="NZ_JBBEOG010000001.1"/>
</dbReference>
<reference evidence="3" key="1">
    <citation type="journal article" date="2019" name="Int. J. Syst. Evol. Microbiol.">
        <title>The Global Catalogue of Microorganisms (GCM) 10K type strain sequencing project: providing services to taxonomists for standard genome sequencing and annotation.</title>
        <authorList>
            <consortium name="The Broad Institute Genomics Platform"/>
            <consortium name="The Broad Institute Genome Sequencing Center for Infectious Disease"/>
            <person name="Wu L."/>
            <person name="Ma J."/>
        </authorList>
    </citation>
    <scope>NUCLEOTIDE SEQUENCE [LARGE SCALE GENOMIC DNA]</scope>
    <source>
        <strain evidence="3">CCUG 43114</strain>
    </source>
</reference>
<gene>
    <name evidence="2" type="ORF">ACFPJ6_01515</name>
</gene>
<dbReference type="EMBL" id="JBHSLD010000001">
    <property type="protein sequence ID" value="MFC5379459.1"/>
    <property type="molecule type" value="Genomic_DNA"/>
</dbReference>
<name>A0ABW0GJ02_9MICO</name>
<accession>A0ABW0GJ02</accession>
<evidence type="ECO:0000313" key="3">
    <source>
        <dbReference type="Proteomes" id="UP001596122"/>
    </source>
</evidence>
<keyword evidence="1" id="KW-0812">Transmembrane</keyword>
<proteinExistence type="predicted"/>
<keyword evidence="1" id="KW-0472">Membrane</keyword>
<dbReference type="Proteomes" id="UP001596122">
    <property type="component" value="Unassembled WGS sequence"/>
</dbReference>
<sequence length="131" mass="14097">MTGESVVEAVGQAPLWQGFLLSPGFGGLAALLAALVAGAVAASVARRDRLQRERTDRKNQWWTRAQWALDATTSDRAWVRVTGFRMLEALAESEWADEHEADVVAAATAPSLSGPSPVRRVRRILGGGRST</sequence>
<keyword evidence="3" id="KW-1185">Reference proteome</keyword>
<evidence type="ECO:0000313" key="2">
    <source>
        <dbReference type="EMBL" id="MFC5379459.1"/>
    </source>
</evidence>
<keyword evidence="1" id="KW-1133">Transmembrane helix</keyword>